<dbReference type="InterPro" id="IPR052088">
    <property type="entry name" value="E3_ubiquitin-ligase_SINA"/>
</dbReference>
<evidence type="ECO:0000256" key="4">
    <source>
        <dbReference type="ARBA" id="ARBA00012483"/>
    </source>
</evidence>
<evidence type="ECO:0000256" key="2">
    <source>
        <dbReference type="ARBA" id="ARBA00004906"/>
    </source>
</evidence>
<dbReference type="InterPro" id="IPR049548">
    <property type="entry name" value="Sina-like_RING"/>
</dbReference>
<evidence type="ECO:0000259" key="11">
    <source>
        <dbReference type="PROSITE" id="PS50089"/>
    </source>
</evidence>
<keyword evidence="8" id="KW-0833">Ubl conjugation pathway</keyword>
<dbReference type="Proteomes" id="UP000807115">
    <property type="component" value="Chromosome 3"/>
</dbReference>
<keyword evidence="6" id="KW-0479">Metal-binding</keyword>
<dbReference type="CDD" id="cd16571">
    <property type="entry name" value="RING-HC_SIAHs"/>
    <property type="match status" value="1"/>
</dbReference>
<evidence type="ECO:0000256" key="7">
    <source>
        <dbReference type="ARBA" id="ARBA00022771"/>
    </source>
</evidence>
<gene>
    <name evidence="13" type="ORF">BDA96_03G094600</name>
</gene>
<keyword evidence="7 10" id="KW-0863">Zinc-finger</keyword>
<evidence type="ECO:0000256" key="1">
    <source>
        <dbReference type="ARBA" id="ARBA00000900"/>
    </source>
</evidence>
<evidence type="ECO:0000313" key="14">
    <source>
        <dbReference type="Proteomes" id="UP000807115"/>
    </source>
</evidence>
<comment type="catalytic activity">
    <reaction evidence="1">
        <text>S-ubiquitinyl-[E2 ubiquitin-conjugating enzyme]-L-cysteine + [acceptor protein]-L-lysine = [E2 ubiquitin-conjugating enzyme]-L-cysteine + N(6)-ubiquitinyl-[acceptor protein]-L-lysine.</text>
        <dbReference type="EC" id="2.3.2.27"/>
    </reaction>
</comment>
<dbReference type="AlphaFoldDB" id="A0A921RBC7"/>
<dbReference type="EMBL" id="CM027682">
    <property type="protein sequence ID" value="KAG0536807.1"/>
    <property type="molecule type" value="Genomic_DNA"/>
</dbReference>
<dbReference type="InterPro" id="IPR013083">
    <property type="entry name" value="Znf_RING/FYVE/PHD"/>
</dbReference>
<dbReference type="PANTHER" id="PTHR10315:SF71">
    <property type="entry name" value="RING-TYPE E3 UBIQUITIN TRANSFERASE"/>
    <property type="match status" value="1"/>
</dbReference>
<reference evidence="13" key="2">
    <citation type="submission" date="2020-10" db="EMBL/GenBank/DDBJ databases">
        <authorList>
            <person name="Cooper E.A."/>
            <person name="Brenton Z.W."/>
            <person name="Flinn B.S."/>
            <person name="Jenkins J."/>
            <person name="Shu S."/>
            <person name="Flowers D."/>
            <person name="Luo F."/>
            <person name="Wang Y."/>
            <person name="Xia P."/>
            <person name="Barry K."/>
            <person name="Daum C."/>
            <person name="Lipzen A."/>
            <person name="Yoshinaga Y."/>
            <person name="Schmutz J."/>
            <person name="Saski C."/>
            <person name="Vermerris W."/>
            <person name="Kresovich S."/>
        </authorList>
    </citation>
    <scope>NUCLEOTIDE SEQUENCE</scope>
</reference>
<sequence>MDMDAFECPICLSLFEGSIFQCKNGHAVCDACRVRIHGTCPSCREPVVGDIRCRALENAIAGMVLPCSFSSHGCTQLLKHTERRHHEAFLCQHAPFACPLHGCTYSGLLLYDHIQDAHTLCVDYDVRFIGSGWQVSLRRSTPFKVLLDPLDRRVFLLLNGRGIRSGRSLSVVCLGPRPPANQLLEYKLEVGGDGEPGALSLSASGSVTCMRSWAGQHPTDGFLFVPNACWDPMVCVIVNVRVQRSSAAANAL</sequence>
<dbReference type="PROSITE" id="PS50089">
    <property type="entry name" value="ZF_RING_2"/>
    <property type="match status" value="1"/>
</dbReference>
<evidence type="ECO:0000256" key="8">
    <source>
        <dbReference type="ARBA" id="ARBA00022786"/>
    </source>
</evidence>
<comment type="caution">
    <text evidence="13">The sequence shown here is derived from an EMBL/GenBank/DDBJ whole genome shotgun (WGS) entry which is preliminary data.</text>
</comment>
<evidence type="ECO:0000256" key="5">
    <source>
        <dbReference type="ARBA" id="ARBA00022679"/>
    </source>
</evidence>
<dbReference type="Gene3D" id="3.30.40.10">
    <property type="entry name" value="Zinc/RING finger domain, C3HC4 (zinc finger)"/>
    <property type="match status" value="2"/>
</dbReference>
<evidence type="ECO:0000256" key="3">
    <source>
        <dbReference type="ARBA" id="ARBA00009119"/>
    </source>
</evidence>
<evidence type="ECO:0000256" key="10">
    <source>
        <dbReference type="PROSITE-ProRule" id="PRU00455"/>
    </source>
</evidence>
<protein>
    <recommendedName>
        <fullName evidence="4">RING-type E3 ubiquitin transferase</fullName>
        <ecNumber evidence="4">2.3.2.27</ecNumber>
    </recommendedName>
</protein>
<feature type="non-terminal residue" evidence="13">
    <location>
        <position position="252"/>
    </location>
</feature>
<evidence type="ECO:0000256" key="9">
    <source>
        <dbReference type="ARBA" id="ARBA00022833"/>
    </source>
</evidence>
<evidence type="ECO:0000259" key="12">
    <source>
        <dbReference type="PROSITE" id="PS51081"/>
    </source>
</evidence>
<dbReference type="InterPro" id="IPR001841">
    <property type="entry name" value="Znf_RING"/>
</dbReference>
<proteinExistence type="inferred from homology"/>
<evidence type="ECO:0000256" key="6">
    <source>
        <dbReference type="ARBA" id="ARBA00022723"/>
    </source>
</evidence>
<dbReference type="GO" id="GO:0008270">
    <property type="term" value="F:zinc ion binding"/>
    <property type="evidence" value="ECO:0007669"/>
    <property type="project" value="UniProtKB-KW"/>
</dbReference>
<dbReference type="EC" id="2.3.2.27" evidence="4"/>
<evidence type="ECO:0000313" key="13">
    <source>
        <dbReference type="EMBL" id="KAG0536807.1"/>
    </source>
</evidence>
<accession>A0A921RBC7</accession>
<name>A0A921RBC7_SORBI</name>
<dbReference type="Pfam" id="PF21362">
    <property type="entry name" value="Sina_RING"/>
    <property type="match status" value="1"/>
</dbReference>
<dbReference type="PROSITE" id="PS51081">
    <property type="entry name" value="ZF_SIAH"/>
    <property type="match status" value="1"/>
</dbReference>
<comment type="similarity">
    <text evidence="3">Belongs to the SINA (Seven in absentia) family.</text>
</comment>
<dbReference type="SUPFAM" id="SSF57850">
    <property type="entry name" value="RING/U-box"/>
    <property type="match status" value="1"/>
</dbReference>
<feature type="domain" description="RING-type" evidence="11">
    <location>
        <begin position="8"/>
        <end position="44"/>
    </location>
</feature>
<dbReference type="SUPFAM" id="SSF49599">
    <property type="entry name" value="TRAF domain-like"/>
    <property type="match status" value="1"/>
</dbReference>
<organism evidence="13 14">
    <name type="scientific">Sorghum bicolor</name>
    <name type="common">Sorghum</name>
    <name type="synonym">Sorghum vulgare</name>
    <dbReference type="NCBI Taxonomy" id="4558"/>
    <lineage>
        <taxon>Eukaryota</taxon>
        <taxon>Viridiplantae</taxon>
        <taxon>Streptophyta</taxon>
        <taxon>Embryophyta</taxon>
        <taxon>Tracheophyta</taxon>
        <taxon>Spermatophyta</taxon>
        <taxon>Magnoliopsida</taxon>
        <taxon>Liliopsida</taxon>
        <taxon>Poales</taxon>
        <taxon>Poaceae</taxon>
        <taxon>PACMAD clade</taxon>
        <taxon>Panicoideae</taxon>
        <taxon>Andropogonodae</taxon>
        <taxon>Andropogoneae</taxon>
        <taxon>Sorghinae</taxon>
        <taxon>Sorghum</taxon>
    </lineage>
</organism>
<keyword evidence="5" id="KW-0808">Transferase</keyword>
<feature type="domain" description="SIAH-type" evidence="12">
    <location>
        <begin position="62"/>
        <end position="119"/>
    </location>
</feature>
<comment type="pathway">
    <text evidence="2">Protein modification; protein ubiquitination.</text>
</comment>
<keyword evidence="9" id="KW-0862">Zinc</keyword>
<reference evidence="13" key="1">
    <citation type="journal article" date="2019" name="BMC Genomics">
        <title>A new reference genome for Sorghum bicolor reveals high levels of sequence similarity between sweet and grain genotypes: implications for the genetics of sugar metabolism.</title>
        <authorList>
            <person name="Cooper E.A."/>
            <person name="Brenton Z.W."/>
            <person name="Flinn B.S."/>
            <person name="Jenkins J."/>
            <person name="Shu S."/>
            <person name="Flowers D."/>
            <person name="Luo F."/>
            <person name="Wang Y."/>
            <person name="Xia P."/>
            <person name="Barry K."/>
            <person name="Daum C."/>
            <person name="Lipzen A."/>
            <person name="Yoshinaga Y."/>
            <person name="Schmutz J."/>
            <person name="Saski C."/>
            <person name="Vermerris W."/>
            <person name="Kresovich S."/>
        </authorList>
    </citation>
    <scope>NUCLEOTIDE SEQUENCE</scope>
</reference>
<dbReference type="InterPro" id="IPR013010">
    <property type="entry name" value="Znf_SIAH"/>
</dbReference>
<dbReference type="PANTHER" id="PTHR10315">
    <property type="entry name" value="E3 UBIQUITIN PROTEIN LIGASE SIAH"/>
    <property type="match status" value="1"/>
</dbReference>
<dbReference type="GO" id="GO:0061630">
    <property type="term" value="F:ubiquitin protein ligase activity"/>
    <property type="evidence" value="ECO:0007669"/>
    <property type="project" value="UniProtKB-EC"/>
</dbReference>